<protein>
    <submittedName>
        <fullName evidence="1">Pyridoxamine 5'-phosphate oxidase family protein</fullName>
    </submittedName>
</protein>
<name>A0ABW5FM65_9PSEU</name>
<dbReference type="RefSeq" id="WP_378260949.1">
    <property type="nucleotide sequence ID" value="NZ_JBHUKR010000004.1"/>
</dbReference>
<keyword evidence="2" id="KW-1185">Reference proteome</keyword>
<evidence type="ECO:0000313" key="2">
    <source>
        <dbReference type="Proteomes" id="UP001597417"/>
    </source>
</evidence>
<dbReference type="Pfam" id="PF12900">
    <property type="entry name" value="Pyridox_ox_2"/>
    <property type="match status" value="1"/>
</dbReference>
<dbReference type="EMBL" id="JBHUKR010000004">
    <property type="protein sequence ID" value="MFD2415285.1"/>
    <property type="molecule type" value="Genomic_DNA"/>
</dbReference>
<sequence>MMNVVGALSTRECLGLLGTAGVGRLAFTERALPAVRPVAFAVDDGHLVLRGSPPEAFRSLDRQIVALEIDNIDPFTHRGWHVVVVGKVTRSDAQGPIPLFHVPLDHVSGDRFGAAVAAA</sequence>
<comment type="caution">
    <text evidence="1">The sequence shown here is derived from an EMBL/GenBank/DDBJ whole genome shotgun (WGS) entry which is preliminary data.</text>
</comment>
<accession>A0ABW5FM65</accession>
<dbReference type="Proteomes" id="UP001597417">
    <property type="component" value="Unassembled WGS sequence"/>
</dbReference>
<organism evidence="1 2">
    <name type="scientific">Amycolatopsis pigmentata</name>
    <dbReference type="NCBI Taxonomy" id="450801"/>
    <lineage>
        <taxon>Bacteria</taxon>
        <taxon>Bacillati</taxon>
        <taxon>Actinomycetota</taxon>
        <taxon>Actinomycetes</taxon>
        <taxon>Pseudonocardiales</taxon>
        <taxon>Pseudonocardiaceae</taxon>
        <taxon>Amycolatopsis</taxon>
    </lineage>
</organism>
<gene>
    <name evidence="1" type="ORF">ACFSXZ_02975</name>
</gene>
<proteinExistence type="predicted"/>
<dbReference type="InterPro" id="IPR012349">
    <property type="entry name" value="Split_barrel_FMN-bd"/>
</dbReference>
<dbReference type="InterPro" id="IPR024747">
    <property type="entry name" value="Pyridox_Oxase-rel"/>
</dbReference>
<dbReference type="Gene3D" id="2.30.110.10">
    <property type="entry name" value="Electron Transport, Fmn-binding Protein, Chain A"/>
    <property type="match status" value="1"/>
</dbReference>
<evidence type="ECO:0000313" key="1">
    <source>
        <dbReference type="EMBL" id="MFD2415285.1"/>
    </source>
</evidence>
<dbReference type="SUPFAM" id="SSF50475">
    <property type="entry name" value="FMN-binding split barrel"/>
    <property type="match status" value="1"/>
</dbReference>
<reference evidence="2" key="1">
    <citation type="journal article" date="2019" name="Int. J. Syst. Evol. Microbiol.">
        <title>The Global Catalogue of Microorganisms (GCM) 10K type strain sequencing project: providing services to taxonomists for standard genome sequencing and annotation.</title>
        <authorList>
            <consortium name="The Broad Institute Genomics Platform"/>
            <consortium name="The Broad Institute Genome Sequencing Center for Infectious Disease"/>
            <person name="Wu L."/>
            <person name="Ma J."/>
        </authorList>
    </citation>
    <scope>NUCLEOTIDE SEQUENCE [LARGE SCALE GENOMIC DNA]</scope>
    <source>
        <strain evidence="2">CGMCC 4.7645</strain>
    </source>
</reference>